<dbReference type="PATRIC" id="fig|742738.3.peg.3962"/>
<accession>A0A096D6B6</accession>
<dbReference type="InterPro" id="IPR038333">
    <property type="entry name" value="T1MK-like_N_sf"/>
</dbReference>
<feature type="domain" description="DNA methylase adenine-specific" evidence="9">
    <location>
        <begin position="154"/>
        <end position="475"/>
    </location>
</feature>
<evidence type="ECO:0000313" key="12">
    <source>
        <dbReference type="Proteomes" id="UP000029585"/>
    </source>
</evidence>
<name>A0A096D6B6_FLAPL</name>
<keyword evidence="4" id="KW-0808">Transferase</keyword>
<evidence type="ECO:0000313" key="11">
    <source>
        <dbReference type="EMBL" id="KGF53109.1"/>
    </source>
</evidence>
<organism evidence="11 12">
    <name type="scientific">Flavonifractor plautii 1_3_50AFAA</name>
    <dbReference type="NCBI Taxonomy" id="742738"/>
    <lineage>
        <taxon>Bacteria</taxon>
        <taxon>Bacillati</taxon>
        <taxon>Bacillota</taxon>
        <taxon>Clostridia</taxon>
        <taxon>Eubacteriales</taxon>
        <taxon>Oscillospiraceae</taxon>
        <taxon>Flavonifractor</taxon>
    </lineage>
</organism>
<keyword evidence="6" id="KW-0680">Restriction system</keyword>
<sequence>MTTRKDIEQVLWNACDSFRGKIDSSRYKDYILSMLFVKYLSDVSGERREAYIKQYDGDLRRVERAMNRERFAMDEQSTFDFLYANRNDAEIGQKINVALNHIEEHNSGKLRNVFRAIDFNSQVDFGEPKEKNATLRNLLEDFNGLDLRPSQLGSADIIGDAYEYMIAMFASDAGKKGGEFFTPSQVSELVASLVQPRENDRIYDPTCGSGGLLLKAYKKVPGGKAAIYGQEKNQQTWALCTMNMFLHSVDDARIWQGDTLSNPQNVEDDNLMKFQVVVANPPFSLDKWDSGFLSEAEADSKGKKKMSAELDPYHRFDWGVPPASKGDYAFVLHMLSSLDAENGRMAVVLPHGVLFRGASEGKIRRQLVEMNLLDAVIGLPANLFYGTGIPACILVFKKNRPRRDVLFIDASGDGNFEKGKNQNILRDCDIDRIVSTYEARETVDKYSHVASFDEIRENDFNLNIPRYVDTFEEEELVDIEEVQRNIANIEAELAQVQAQMKTYLEELGL</sequence>
<dbReference type="GO" id="GO:0009307">
    <property type="term" value="P:DNA restriction-modification system"/>
    <property type="evidence" value="ECO:0007669"/>
    <property type="project" value="UniProtKB-KW"/>
</dbReference>
<evidence type="ECO:0000256" key="2">
    <source>
        <dbReference type="ARBA" id="ARBA00011900"/>
    </source>
</evidence>
<comment type="caution">
    <text evidence="11">The sequence shown here is derived from an EMBL/GenBank/DDBJ whole genome shotgun (WGS) entry which is preliminary data.</text>
</comment>
<dbReference type="NCBIfam" id="TIGR00497">
    <property type="entry name" value="hsdM"/>
    <property type="match status" value="1"/>
</dbReference>
<evidence type="ECO:0000259" key="10">
    <source>
        <dbReference type="Pfam" id="PF12161"/>
    </source>
</evidence>
<feature type="domain" description="N6 adenine-specific DNA methyltransferase N-terminal" evidence="10">
    <location>
        <begin position="7"/>
        <end position="142"/>
    </location>
</feature>
<dbReference type="HOGENOM" id="CLU_013049_4_2_9"/>
<dbReference type="EC" id="2.1.1.72" evidence="2"/>
<dbReference type="InterPro" id="IPR002052">
    <property type="entry name" value="DNA_methylase_N6_adenine_CS"/>
</dbReference>
<dbReference type="GO" id="GO:0009007">
    <property type="term" value="F:site-specific DNA-methyltransferase (adenine-specific) activity"/>
    <property type="evidence" value="ECO:0007669"/>
    <property type="project" value="UniProtKB-EC"/>
</dbReference>
<evidence type="ECO:0000256" key="5">
    <source>
        <dbReference type="ARBA" id="ARBA00022691"/>
    </source>
</evidence>
<dbReference type="GO" id="GO:0003677">
    <property type="term" value="F:DNA binding"/>
    <property type="evidence" value="ECO:0007669"/>
    <property type="project" value="InterPro"/>
</dbReference>
<proteinExistence type="inferred from homology"/>
<dbReference type="RefSeq" id="WP_044943248.1">
    <property type="nucleotide sequence ID" value="NZ_KN174167.1"/>
</dbReference>
<dbReference type="SUPFAM" id="SSF53335">
    <property type="entry name" value="S-adenosyl-L-methionine-dependent methyltransferases"/>
    <property type="match status" value="1"/>
</dbReference>
<dbReference type="InterPro" id="IPR003356">
    <property type="entry name" value="DNA_methylase_A-5"/>
</dbReference>
<dbReference type="Pfam" id="PF02384">
    <property type="entry name" value="N6_Mtase"/>
    <property type="match status" value="1"/>
</dbReference>
<dbReference type="Pfam" id="PF12161">
    <property type="entry name" value="HsdM_N"/>
    <property type="match status" value="1"/>
</dbReference>
<evidence type="ECO:0000256" key="6">
    <source>
        <dbReference type="ARBA" id="ARBA00022747"/>
    </source>
</evidence>
<dbReference type="PANTHER" id="PTHR42933:SF3">
    <property type="entry name" value="TYPE I RESTRICTION ENZYME MJAVIII METHYLASE SUBUNIT"/>
    <property type="match status" value="1"/>
</dbReference>
<dbReference type="InterPro" id="IPR029063">
    <property type="entry name" value="SAM-dependent_MTases_sf"/>
</dbReference>
<evidence type="ECO:0000256" key="7">
    <source>
        <dbReference type="ARBA" id="ARBA00047942"/>
    </source>
</evidence>
<comment type="similarity">
    <text evidence="1">Belongs to the N(4)/N(6)-methyltransferase family.</text>
</comment>
<evidence type="ECO:0000256" key="3">
    <source>
        <dbReference type="ARBA" id="ARBA00022603"/>
    </source>
</evidence>
<evidence type="ECO:0000259" key="9">
    <source>
        <dbReference type="Pfam" id="PF02384"/>
    </source>
</evidence>
<dbReference type="AlphaFoldDB" id="A0A096D6B6"/>
<evidence type="ECO:0000256" key="8">
    <source>
        <dbReference type="SAM" id="Coils"/>
    </source>
</evidence>
<evidence type="ECO:0000256" key="4">
    <source>
        <dbReference type="ARBA" id="ARBA00022679"/>
    </source>
</evidence>
<keyword evidence="12" id="KW-1185">Reference proteome</keyword>
<keyword evidence="8" id="KW-0175">Coiled coil</keyword>
<keyword evidence="5" id="KW-0949">S-adenosyl-L-methionine</keyword>
<dbReference type="GO" id="GO:0008170">
    <property type="term" value="F:N-methyltransferase activity"/>
    <property type="evidence" value="ECO:0007669"/>
    <property type="project" value="InterPro"/>
</dbReference>
<comment type="catalytic activity">
    <reaction evidence="7">
        <text>a 2'-deoxyadenosine in DNA + S-adenosyl-L-methionine = an N(6)-methyl-2'-deoxyadenosine in DNA + S-adenosyl-L-homocysteine + H(+)</text>
        <dbReference type="Rhea" id="RHEA:15197"/>
        <dbReference type="Rhea" id="RHEA-COMP:12418"/>
        <dbReference type="Rhea" id="RHEA-COMP:12419"/>
        <dbReference type="ChEBI" id="CHEBI:15378"/>
        <dbReference type="ChEBI" id="CHEBI:57856"/>
        <dbReference type="ChEBI" id="CHEBI:59789"/>
        <dbReference type="ChEBI" id="CHEBI:90615"/>
        <dbReference type="ChEBI" id="CHEBI:90616"/>
        <dbReference type="EC" id="2.1.1.72"/>
    </reaction>
</comment>
<dbReference type="InterPro" id="IPR051537">
    <property type="entry name" value="DNA_Adenine_Mtase"/>
</dbReference>
<feature type="coiled-coil region" evidence="8">
    <location>
        <begin position="472"/>
        <end position="506"/>
    </location>
</feature>
<dbReference type="Gene3D" id="3.40.50.150">
    <property type="entry name" value="Vaccinia Virus protein VP39"/>
    <property type="match status" value="1"/>
</dbReference>
<dbReference type="InterPro" id="IPR022749">
    <property type="entry name" value="D12N6_MeTrfase_N"/>
</dbReference>
<dbReference type="eggNOG" id="COG0286">
    <property type="taxonomic scope" value="Bacteria"/>
</dbReference>
<dbReference type="Gene3D" id="1.20.1260.30">
    <property type="match status" value="1"/>
</dbReference>
<reference evidence="11 12" key="1">
    <citation type="submission" date="2011-08" db="EMBL/GenBank/DDBJ databases">
        <title>The Genome Sequence of Clostridium orbiscindens 1_3_50AFAA.</title>
        <authorList>
            <consortium name="The Broad Institute Genome Sequencing Platform"/>
            <person name="Earl A."/>
            <person name="Ward D."/>
            <person name="Feldgarden M."/>
            <person name="Gevers D."/>
            <person name="Daigneault M."/>
            <person name="Strauss J."/>
            <person name="Allen-Vercoe E."/>
            <person name="Young S.K."/>
            <person name="Zeng Q."/>
            <person name="Gargeya S."/>
            <person name="Fitzgerald M."/>
            <person name="Haas B."/>
            <person name="Abouelleil A."/>
            <person name="Alvarado L."/>
            <person name="Arachchi H.M."/>
            <person name="Berlin A."/>
            <person name="Brown A."/>
            <person name="Chapman S.B."/>
            <person name="Chen Z."/>
            <person name="Dunbar C."/>
            <person name="Freedman E."/>
            <person name="Gearin G."/>
            <person name="Gellesch M."/>
            <person name="Goldberg J."/>
            <person name="Griggs A."/>
            <person name="Gujja S."/>
            <person name="Heiman D."/>
            <person name="Howarth C."/>
            <person name="Larson L."/>
            <person name="Lui A."/>
            <person name="MacDonald P.J.P."/>
            <person name="Montmayeur A."/>
            <person name="Murphy C."/>
            <person name="Neiman D."/>
            <person name="Pearson M."/>
            <person name="Priest M."/>
            <person name="Roberts A."/>
            <person name="Saif S."/>
            <person name="Shea T."/>
            <person name="Shenoy N."/>
            <person name="Sisk P."/>
            <person name="Stolte C."/>
            <person name="Sykes S."/>
            <person name="Wortman J."/>
            <person name="Nusbaum C."/>
            <person name="Birren B."/>
        </authorList>
    </citation>
    <scope>NUCLEOTIDE SEQUENCE [LARGE SCALE GENOMIC DNA]</scope>
    <source>
        <strain evidence="11 12">1_3_50AFAA</strain>
    </source>
</reference>
<dbReference type="Proteomes" id="UP000029585">
    <property type="component" value="Unassembled WGS sequence"/>
</dbReference>
<gene>
    <name evidence="11" type="ORF">HMPREF9460_03850</name>
</gene>
<keyword evidence="3" id="KW-0489">Methyltransferase</keyword>
<evidence type="ECO:0000256" key="1">
    <source>
        <dbReference type="ARBA" id="ARBA00006594"/>
    </source>
</evidence>
<dbReference type="GO" id="GO:0032259">
    <property type="term" value="P:methylation"/>
    <property type="evidence" value="ECO:0007669"/>
    <property type="project" value="UniProtKB-KW"/>
</dbReference>
<dbReference type="EMBL" id="ADLO01000115">
    <property type="protein sequence ID" value="KGF53109.1"/>
    <property type="molecule type" value="Genomic_DNA"/>
</dbReference>
<dbReference type="PANTHER" id="PTHR42933">
    <property type="entry name" value="SLR6095 PROTEIN"/>
    <property type="match status" value="1"/>
</dbReference>
<dbReference type="InterPro" id="IPR004546">
    <property type="entry name" value="Restrct_endonuc_T1M"/>
</dbReference>
<dbReference type="PRINTS" id="PR00507">
    <property type="entry name" value="N12N6MTFRASE"/>
</dbReference>
<protein>
    <recommendedName>
        <fullName evidence="2">site-specific DNA-methyltransferase (adenine-specific)</fullName>
        <ecNumber evidence="2">2.1.1.72</ecNumber>
    </recommendedName>
</protein>
<dbReference type="PROSITE" id="PS00092">
    <property type="entry name" value="N6_MTASE"/>
    <property type="match status" value="1"/>
</dbReference>